<feature type="compositionally biased region" description="Basic and acidic residues" evidence="1">
    <location>
        <begin position="416"/>
        <end position="430"/>
    </location>
</feature>
<name>M9MES9_PSEA3</name>
<proteinExistence type="predicted"/>
<organism evidence="2 3">
    <name type="scientific">Pseudozyma antarctica (strain T-34)</name>
    <name type="common">Yeast</name>
    <name type="synonym">Candida antarctica</name>
    <dbReference type="NCBI Taxonomy" id="1151754"/>
    <lineage>
        <taxon>Eukaryota</taxon>
        <taxon>Fungi</taxon>
        <taxon>Dikarya</taxon>
        <taxon>Basidiomycota</taxon>
        <taxon>Ustilaginomycotina</taxon>
        <taxon>Ustilaginomycetes</taxon>
        <taxon>Ustilaginales</taxon>
        <taxon>Ustilaginaceae</taxon>
        <taxon>Moesziomyces</taxon>
    </lineage>
</organism>
<accession>M9MES9</accession>
<evidence type="ECO:0008006" key="4">
    <source>
        <dbReference type="Google" id="ProtNLM"/>
    </source>
</evidence>
<gene>
    <name evidence="2" type="ORF">PANT_9c00275</name>
</gene>
<dbReference type="OrthoDB" id="2544218at2759"/>
<evidence type="ECO:0000256" key="1">
    <source>
        <dbReference type="SAM" id="MobiDB-lite"/>
    </source>
</evidence>
<sequence>MAPPEHARLEDEDVRKVRVISATLCADTEAPRLSRKSGSLRAGRWISPLTPSANPRNQGSSRALRPTFAAPMLRTTCEPTRAAGMAHRYKAAHLHAPGRSSASSLKPSRFNDPNPRTQTSLEARVLRHRIEPKASLLPSRPTKMAPEFEYRLLYKRGTAPVMTGADLHLELETTGVPPGGVRWELETRYRPSKVAYRDVMMQSVLAMCKQHNLTPLEIRTPLSQSSGSYIDVIFAKGEDVIEAYEDEITFDFYGTQPKVFDRGIPDSKHVAMCIQMLPADTNLQEVLEKVKSHPRIRQAGKVVDVWSMHHPHSITFAGRVLVLLELHTEGDSVPLGARAAVPGWFEYRGRVYLVRFAGRPAWCFQCRYNEVGNFHSASTCPRMSCIACKQTGHTSVDCAKRQKQVAKKQLKGSDQVGERRAVTSSERESMERRFAELGIRDQEARELARDFGVLALSESDISG</sequence>
<feature type="region of interest" description="Disordered" evidence="1">
    <location>
        <begin position="93"/>
        <end position="117"/>
    </location>
</feature>
<evidence type="ECO:0000313" key="2">
    <source>
        <dbReference type="EMBL" id="GAC73737.1"/>
    </source>
</evidence>
<dbReference type="Proteomes" id="UP000011976">
    <property type="component" value="Unassembled WGS sequence"/>
</dbReference>
<dbReference type="AlphaFoldDB" id="M9MES9"/>
<feature type="region of interest" description="Disordered" evidence="1">
    <location>
        <begin position="409"/>
        <end position="430"/>
    </location>
</feature>
<evidence type="ECO:0000313" key="3">
    <source>
        <dbReference type="Proteomes" id="UP000011976"/>
    </source>
</evidence>
<reference evidence="3" key="1">
    <citation type="journal article" date="2013" name="Genome Announc.">
        <title>Genome sequence of the basidiomycetous yeast Pseudozyma antarctica T-34, a producer of the glycolipid biosurfactants mannosylerythritol lipids.</title>
        <authorList>
            <person name="Morita T."/>
            <person name="Koike H."/>
            <person name="Koyama Y."/>
            <person name="Hagiwara H."/>
            <person name="Ito E."/>
            <person name="Fukuoka T."/>
            <person name="Imura T."/>
            <person name="Machida M."/>
            <person name="Kitamoto D."/>
        </authorList>
    </citation>
    <scope>NUCLEOTIDE SEQUENCE [LARGE SCALE GENOMIC DNA]</scope>
    <source>
        <strain evidence="3">T-34</strain>
    </source>
</reference>
<dbReference type="EMBL" id="DF196775">
    <property type="protein sequence ID" value="GAC73737.1"/>
    <property type="molecule type" value="Genomic_DNA"/>
</dbReference>
<protein>
    <recommendedName>
        <fullName evidence="4">CCHC-type domain-containing protein</fullName>
    </recommendedName>
</protein>